<dbReference type="InterPro" id="IPR054759">
    <property type="entry name" value="RickCE_cat"/>
</dbReference>
<gene>
    <name evidence="4" type="primary">BpHYR1_022895</name>
    <name evidence="4" type="ORF">TNCT_611401</name>
</gene>
<evidence type="ECO:0000313" key="5">
    <source>
        <dbReference type="Proteomes" id="UP000887116"/>
    </source>
</evidence>
<dbReference type="EMBL" id="BMAO01017714">
    <property type="protein sequence ID" value="GFR17954.1"/>
    <property type="molecule type" value="Genomic_DNA"/>
</dbReference>
<keyword evidence="5" id="KW-1185">Reference proteome</keyword>
<dbReference type="PANTHER" id="PTHR34825">
    <property type="entry name" value="CONSERVED PROTEIN, WITH A WEAK D-GALACTARATE DEHYDRATASE/ALTRONATE HYDROLASE DOMAIN"/>
    <property type="match status" value="1"/>
</dbReference>
<dbReference type="AlphaFoldDB" id="A0A8X6H796"/>
<name>A0A8X6H796_TRICU</name>
<feature type="compositionally biased region" description="Polar residues" evidence="1">
    <location>
        <begin position="11"/>
        <end position="33"/>
    </location>
</feature>
<feature type="region of interest" description="Disordered" evidence="1">
    <location>
        <begin position="1"/>
        <end position="33"/>
    </location>
</feature>
<dbReference type="Pfam" id="PF22179">
    <property type="entry name" value="RickCE_cat"/>
    <property type="match status" value="1"/>
</dbReference>
<dbReference type="InterPro" id="IPR038765">
    <property type="entry name" value="Papain-like_cys_pep_sf"/>
</dbReference>
<dbReference type="Proteomes" id="UP000887116">
    <property type="component" value="Unassembled WGS sequence"/>
</dbReference>
<reference evidence="4" key="1">
    <citation type="submission" date="2020-07" db="EMBL/GenBank/DDBJ databases">
        <title>Multicomponent nature underlies the extraordinary mechanical properties of spider dragline silk.</title>
        <authorList>
            <person name="Kono N."/>
            <person name="Nakamura H."/>
            <person name="Mori M."/>
            <person name="Yoshida Y."/>
            <person name="Ohtoshi R."/>
            <person name="Malay A.D."/>
            <person name="Moran D.A.P."/>
            <person name="Tomita M."/>
            <person name="Numata K."/>
            <person name="Arakawa K."/>
        </authorList>
    </citation>
    <scope>NUCLEOTIDE SEQUENCE</scope>
</reference>
<organism evidence="4 5">
    <name type="scientific">Trichonephila clavata</name>
    <name type="common">Joro spider</name>
    <name type="synonym">Nephila clavata</name>
    <dbReference type="NCBI Taxonomy" id="2740835"/>
    <lineage>
        <taxon>Eukaryota</taxon>
        <taxon>Metazoa</taxon>
        <taxon>Ecdysozoa</taxon>
        <taxon>Arthropoda</taxon>
        <taxon>Chelicerata</taxon>
        <taxon>Arachnida</taxon>
        <taxon>Araneae</taxon>
        <taxon>Araneomorphae</taxon>
        <taxon>Entelegynae</taxon>
        <taxon>Araneoidea</taxon>
        <taxon>Nephilidae</taxon>
        <taxon>Trichonephila</taxon>
    </lineage>
</organism>
<feature type="domain" description="AAA-ATPase-like" evidence="2">
    <location>
        <begin position="63"/>
        <end position="320"/>
    </location>
</feature>
<evidence type="ECO:0000256" key="1">
    <source>
        <dbReference type="SAM" id="MobiDB-lite"/>
    </source>
</evidence>
<dbReference type="SUPFAM" id="SSF52540">
    <property type="entry name" value="P-loop containing nucleoside triphosphate hydrolases"/>
    <property type="match status" value="1"/>
</dbReference>
<dbReference type="OrthoDB" id="10057079at2759"/>
<dbReference type="SUPFAM" id="SSF54001">
    <property type="entry name" value="Cysteine proteinases"/>
    <property type="match status" value="1"/>
</dbReference>
<feature type="domain" description="RickCE-like catalytic" evidence="3">
    <location>
        <begin position="783"/>
        <end position="874"/>
    </location>
</feature>
<protein>
    <submittedName>
        <fullName evidence="4">ATPase AAA</fullName>
    </submittedName>
</protein>
<dbReference type="InterPro" id="IPR027417">
    <property type="entry name" value="P-loop_NTPase"/>
</dbReference>
<evidence type="ECO:0000259" key="2">
    <source>
        <dbReference type="Pfam" id="PF09820"/>
    </source>
</evidence>
<dbReference type="Pfam" id="PF09820">
    <property type="entry name" value="AAA-ATPase_like"/>
    <property type="match status" value="1"/>
</dbReference>
<dbReference type="PANTHER" id="PTHR34825:SF1">
    <property type="entry name" value="AAA-ATPASE-LIKE DOMAIN-CONTAINING PROTEIN"/>
    <property type="match status" value="1"/>
</dbReference>
<evidence type="ECO:0000313" key="4">
    <source>
        <dbReference type="EMBL" id="GFR17954.1"/>
    </source>
</evidence>
<proteinExistence type="predicted"/>
<accession>A0A8X6H796</accession>
<dbReference type="InterPro" id="IPR018631">
    <property type="entry name" value="AAA-ATPase-like_dom"/>
</dbReference>
<sequence length="906" mass="104342">MSKRKKEDFDTINTSQNVEKNEPNIQTPYSLPARTSTPIDFPRSEIFKNSGTFSVLHSSAIQVGISNFFMLVQKNSFVDKTMFIKDFIESGEAVMLITSPRRFGKSTNMNMIKTFLEIEVDHKGNKKIINDRVNYNLFTNQLKDKLQISNHKKFIEQYLGQYPVIFVSFAAVQGKNYEEVLNGVKSAISRTFKQHDYIINVLYDIVKNANITHLEKIKAQDFLNGYEKIYYDNAQNTTKEDIIDSLRFLSEILYNHFQKKVCVLVDEYDTPIDTIIRRGPAEDIVTVNDLIDVVLGTVLKDNDYLESGLMTGISVIAKNSGSTKLNNVTVHRFLGQHKYVKYYGFTNEEVSMLLDTDSLIEALRTKTYNGLSISEAKPIIKEEVKSFYNGYLAINTDLQIYNPWSIMQCLKQGEITNYWTHTGSIEEIRELFQLSDVRKKFELLVQDEGIPVHFQEKPTISDIQILQNLLYCQDKDIKQSHINLFFSYIFELGYLTPIKQENQSTLTSIKHYKIPNKEIIQEFTRYAIDYYVNNYKLSMDNFFCVVQALKSIIKNYDNKNNLELKVNNFKVELQKLFQSLDFSKIESPIDGDHPNESLLHTIVGCIVIQSNTSKFGSEVSYNTGMDKRRPDIVASYKELGIIIELKFNANADIALTQIKERNYNNFFSTTKNIKYILDIGINLSNNKEIEVKHELQPNNTNSGQGILSVCDLDYLTYHESWNKYYSNGIKKILELRIKELFIDIKDKVLILSDTKYQFTQDNVGTKQILQDIVLLNPKVKEVVLLPYNIDNKHWTGLMITKDYGDSFYIKYIDPENNTIPQELSLALQSEANNLCITVNISQIIVAQQKYNNCGPEVIENFILLLTGSRLTQEEAVPFHSQLVENNLLANTYSDNYSTEVLGSDTL</sequence>
<comment type="caution">
    <text evidence="4">The sequence shown here is derived from an EMBL/GenBank/DDBJ whole genome shotgun (WGS) entry which is preliminary data.</text>
</comment>
<evidence type="ECO:0000259" key="3">
    <source>
        <dbReference type="Pfam" id="PF22179"/>
    </source>
</evidence>